<proteinExistence type="inferred from homology"/>
<sequence>MASRTGLICGVSAYLLWGLFPLYWPLLEPAAPIEILAHRMVWSMVFLVALLALTRGFRWIRTLDRRRIGLLAIAAALITVNWGTFIYAVNSGHVVETSLGYFINPLISVALGVIVLKESLRPHQRIAVGIAFVAVVVLAVDYGRPPWIALVLAFAFGLYGLVKKRVGLDGAESLTAETAFVVAPALLYLLWLGSDGSGTFTSEGGGHVALLVTSGAVTAIPLVLFGDAAIRVPLVTIGLLQYMAPVMQFLIGVLVYGEDMPLSRLAGFALVWLALAVFTVDAVRAAREHRAAPAPPPADATPALAATR</sequence>
<keyword evidence="7 8" id="KW-0472">Membrane</keyword>
<accession>A0A6J4TDE0</accession>
<dbReference type="SUPFAM" id="SSF103481">
    <property type="entry name" value="Multidrug resistance efflux transporter EmrE"/>
    <property type="match status" value="2"/>
</dbReference>
<feature type="transmembrane region" description="Helical" evidence="8">
    <location>
        <begin position="7"/>
        <end position="24"/>
    </location>
</feature>
<organism evidence="10">
    <name type="scientific">uncultured Solirubrobacteraceae bacterium</name>
    <dbReference type="NCBI Taxonomy" id="1162706"/>
    <lineage>
        <taxon>Bacteria</taxon>
        <taxon>Bacillati</taxon>
        <taxon>Actinomycetota</taxon>
        <taxon>Thermoleophilia</taxon>
        <taxon>Solirubrobacterales</taxon>
        <taxon>Solirubrobacteraceae</taxon>
        <taxon>environmental samples</taxon>
    </lineage>
</organism>
<evidence type="ECO:0000256" key="6">
    <source>
        <dbReference type="ARBA" id="ARBA00022989"/>
    </source>
</evidence>
<reference evidence="10" key="1">
    <citation type="submission" date="2020-02" db="EMBL/GenBank/DDBJ databases">
        <authorList>
            <person name="Meier V. D."/>
        </authorList>
    </citation>
    <scope>NUCLEOTIDE SEQUENCE</scope>
    <source>
        <strain evidence="10">AVDCRST_MAG85</strain>
    </source>
</reference>
<keyword evidence="6 8" id="KW-1133">Transmembrane helix</keyword>
<evidence type="ECO:0000256" key="3">
    <source>
        <dbReference type="ARBA" id="ARBA00022448"/>
    </source>
</evidence>
<feature type="transmembrane region" description="Helical" evidence="8">
    <location>
        <begin position="146"/>
        <end position="162"/>
    </location>
</feature>
<evidence type="ECO:0000259" key="9">
    <source>
        <dbReference type="Pfam" id="PF00892"/>
    </source>
</evidence>
<keyword evidence="5 8" id="KW-0812">Transmembrane</keyword>
<evidence type="ECO:0000256" key="7">
    <source>
        <dbReference type="ARBA" id="ARBA00023136"/>
    </source>
</evidence>
<feature type="transmembrane region" description="Helical" evidence="8">
    <location>
        <begin position="36"/>
        <end position="56"/>
    </location>
</feature>
<feature type="transmembrane region" description="Helical" evidence="8">
    <location>
        <begin position="99"/>
        <end position="116"/>
    </location>
</feature>
<feature type="transmembrane region" description="Helical" evidence="8">
    <location>
        <begin position="205"/>
        <end position="225"/>
    </location>
</feature>
<feature type="transmembrane region" description="Helical" evidence="8">
    <location>
        <begin position="174"/>
        <end position="193"/>
    </location>
</feature>
<evidence type="ECO:0000256" key="2">
    <source>
        <dbReference type="ARBA" id="ARBA00007362"/>
    </source>
</evidence>
<dbReference type="GO" id="GO:0005886">
    <property type="term" value="C:plasma membrane"/>
    <property type="evidence" value="ECO:0007669"/>
    <property type="project" value="UniProtKB-SubCell"/>
</dbReference>
<dbReference type="InterPro" id="IPR000620">
    <property type="entry name" value="EamA_dom"/>
</dbReference>
<feature type="transmembrane region" description="Helical" evidence="8">
    <location>
        <begin position="68"/>
        <end position="87"/>
    </location>
</feature>
<comment type="similarity">
    <text evidence="2">Belongs to the EamA transporter family.</text>
</comment>
<evidence type="ECO:0000256" key="5">
    <source>
        <dbReference type="ARBA" id="ARBA00022692"/>
    </source>
</evidence>
<feature type="transmembrane region" description="Helical" evidence="8">
    <location>
        <begin position="123"/>
        <end position="140"/>
    </location>
</feature>
<dbReference type="AlphaFoldDB" id="A0A6J4TDE0"/>
<dbReference type="Pfam" id="PF00892">
    <property type="entry name" value="EamA"/>
    <property type="match status" value="1"/>
</dbReference>
<protein>
    <submittedName>
        <fullName evidence="10">Uncharacterized inner membrane protein RarD</fullName>
    </submittedName>
</protein>
<gene>
    <name evidence="10" type="ORF">AVDCRST_MAG85-2834</name>
</gene>
<comment type="subcellular location">
    <subcellularLocation>
        <location evidence="1">Cell membrane</location>
        <topology evidence="1">Multi-pass membrane protein</topology>
    </subcellularLocation>
</comment>
<keyword evidence="3" id="KW-0813">Transport</keyword>
<feature type="domain" description="EamA" evidence="9">
    <location>
        <begin position="5"/>
        <end position="138"/>
    </location>
</feature>
<dbReference type="InterPro" id="IPR037185">
    <property type="entry name" value="EmrE-like"/>
</dbReference>
<feature type="transmembrane region" description="Helical" evidence="8">
    <location>
        <begin position="262"/>
        <end position="280"/>
    </location>
</feature>
<dbReference type="PANTHER" id="PTHR22911:SF137">
    <property type="entry name" value="SOLUTE CARRIER FAMILY 35 MEMBER G2-RELATED"/>
    <property type="match status" value="1"/>
</dbReference>
<dbReference type="NCBIfam" id="TIGR00688">
    <property type="entry name" value="rarD"/>
    <property type="match status" value="1"/>
</dbReference>
<name>A0A6J4TDE0_9ACTN</name>
<dbReference type="InterPro" id="IPR004626">
    <property type="entry name" value="RarD"/>
</dbReference>
<evidence type="ECO:0000256" key="4">
    <source>
        <dbReference type="ARBA" id="ARBA00022475"/>
    </source>
</evidence>
<evidence type="ECO:0000313" key="10">
    <source>
        <dbReference type="EMBL" id="CAA9519859.1"/>
    </source>
</evidence>
<evidence type="ECO:0000256" key="1">
    <source>
        <dbReference type="ARBA" id="ARBA00004651"/>
    </source>
</evidence>
<dbReference type="EMBL" id="CADCVT010000311">
    <property type="protein sequence ID" value="CAA9519859.1"/>
    <property type="molecule type" value="Genomic_DNA"/>
</dbReference>
<feature type="transmembrane region" description="Helical" evidence="8">
    <location>
        <begin position="232"/>
        <end position="256"/>
    </location>
</feature>
<keyword evidence="4" id="KW-1003">Cell membrane</keyword>
<evidence type="ECO:0000256" key="8">
    <source>
        <dbReference type="SAM" id="Phobius"/>
    </source>
</evidence>
<dbReference type="PANTHER" id="PTHR22911">
    <property type="entry name" value="ACYL-MALONYL CONDENSING ENZYME-RELATED"/>
    <property type="match status" value="1"/>
</dbReference>